<feature type="coiled-coil region" evidence="4">
    <location>
        <begin position="97"/>
        <end position="127"/>
    </location>
</feature>
<dbReference type="InParanoid" id="C3XYI4"/>
<evidence type="ECO:0000256" key="1">
    <source>
        <dbReference type="ARBA" id="ARBA00022723"/>
    </source>
</evidence>
<evidence type="ECO:0000256" key="5">
    <source>
        <dbReference type="SAM" id="MobiDB-lite"/>
    </source>
</evidence>
<dbReference type="PANTHER" id="PTHR13025">
    <property type="entry name" value="EF-HAND DOMAIN-CONTAINING PROTEIN D"/>
    <property type="match status" value="1"/>
</dbReference>
<dbReference type="GO" id="GO:0005509">
    <property type="term" value="F:calcium ion binding"/>
    <property type="evidence" value="ECO:0007669"/>
    <property type="project" value="InterPro"/>
</dbReference>
<gene>
    <name evidence="6" type="ORF">BRAFLDRAFT_94902</name>
</gene>
<feature type="compositionally biased region" description="Polar residues" evidence="5">
    <location>
        <begin position="1"/>
        <end position="14"/>
    </location>
</feature>
<reference evidence="6" key="1">
    <citation type="journal article" date="2008" name="Nature">
        <title>The amphioxus genome and the evolution of the chordate karyotype.</title>
        <authorList>
            <consortium name="US DOE Joint Genome Institute (JGI-PGF)"/>
            <person name="Putnam N.H."/>
            <person name="Butts T."/>
            <person name="Ferrier D.E.K."/>
            <person name="Furlong R.F."/>
            <person name="Hellsten U."/>
            <person name="Kawashima T."/>
            <person name="Robinson-Rechavi M."/>
            <person name="Shoguchi E."/>
            <person name="Terry A."/>
            <person name="Yu J.-K."/>
            <person name="Benito-Gutierrez E.L."/>
            <person name="Dubchak I."/>
            <person name="Garcia-Fernandez J."/>
            <person name="Gibson-Brown J.J."/>
            <person name="Grigoriev I.V."/>
            <person name="Horton A.C."/>
            <person name="de Jong P.J."/>
            <person name="Jurka J."/>
            <person name="Kapitonov V.V."/>
            <person name="Kohara Y."/>
            <person name="Kuroki Y."/>
            <person name="Lindquist E."/>
            <person name="Lucas S."/>
            <person name="Osoegawa K."/>
            <person name="Pennacchio L.A."/>
            <person name="Salamov A.A."/>
            <person name="Satou Y."/>
            <person name="Sauka-Spengler T."/>
            <person name="Schmutz J."/>
            <person name="Shin-I T."/>
            <person name="Toyoda A."/>
            <person name="Bronner-Fraser M."/>
            <person name="Fujiyama A."/>
            <person name="Holland L.Z."/>
            <person name="Holland P.W.H."/>
            <person name="Satoh N."/>
            <person name="Rokhsar D.S."/>
        </authorList>
    </citation>
    <scope>NUCLEOTIDE SEQUENCE [LARGE SCALE GENOMIC DNA]</scope>
    <source>
        <strain evidence="6">S238N-H82</strain>
        <tissue evidence="6">Testes</tissue>
    </source>
</reference>
<keyword evidence="3" id="KW-0106">Calcium</keyword>
<feature type="region of interest" description="Disordered" evidence="5">
    <location>
        <begin position="1"/>
        <end position="37"/>
    </location>
</feature>
<proteinExistence type="predicted"/>
<dbReference type="EMBL" id="GG666473">
    <property type="protein sequence ID" value="EEN66869.1"/>
    <property type="molecule type" value="Genomic_DNA"/>
</dbReference>
<sequence>MGNGSNIPARSSETPVRLSQGKEVKIPESEMSEAGRTHTNGLASFLLIFRKAAAGELHEDSGLGQLAELAEIDVDKEGVKGARDFFSAKIEEQSKGAKFEAEIKAELEEKKREAEERKIRRQAFKEKQAAFMSA</sequence>
<evidence type="ECO:0000313" key="6">
    <source>
        <dbReference type="EMBL" id="EEN66869.1"/>
    </source>
</evidence>
<evidence type="ECO:0000256" key="2">
    <source>
        <dbReference type="ARBA" id="ARBA00022737"/>
    </source>
</evidence>
<accession>C3XYI4</accession>
<dbReference type="AlphaFoldDB" id="C3XYI4"/>
<feature type="compositionally biased region" description="Basic and acidic residues" evidence="5">
    <location>
        <begin position="20"/>
        <end position="36"/>
    </location>
</feature>
<evidence type="ECO:0008006" key="7">
    <source>
        <dbReference type="Google" id="ProtNLM"/>
    </source>
</evidence>
<dbReference type="PANTHER" id="PTHR13025:SF6">
    <property type="entry name" value="EF-HAND DOMAIN-CONTAINING PROTEIN-RELATED"/>
    <property type="match status" value="1"/>
</dbReference>
<evidence type="ECO:0000256" key="4">
    <source>
        <dbReference type="SAM" id="Coils"/>
    </source>
</evidence>
<evidence type="ECO:0000256" key="3">
    <source>
        <dbReference type="ARBA" id="ARBA00022837"/>
    </source>
</evidence>
<organism>
    <name type="scientific">Branchiostoma floridae</name>
    <name type="common">Florida lancelet</name>
    <name type="synonym">Amphioxus</name>
    <dbReference type="NCBI Taxonomy" id="7739"/>
    <lineage>
        <taxon>Eukaryota</taxon>
        <taxon>Metazoa</taxon>
        <taxon>Chordata</taxon>
        <taxon>Cephalochordata</taxon>
        <taxon>Leptocardii</taxon>
        <taxon>Amphioxiformes</taxon>
        <taxon>Branchiostomatidae</taxon>
        <taxon>Branchiostoma</taxon>
    </lineage>
</organism>
<dbReference type="eggNOG" id="KOG0041">
    <property type="taxonomic scope" value="Eukaryota"/>
</dbReference>
<dbReference type="InterPro" id="IPR040365">
    <property type="entry name" value="EFHD1/2"/>
</dbReference>
<name>C3XYI4_BRAFL</name>
<protein>
    <recommendedName>
        <fullName evidence="7">EF-hand domain-containing protein</fullName>
    </recommendedName>
</protein>
<keyword evidence="4" id="KW-0175">Coiled coil</keyword>
<keyword evidence="2" id="KW-0677">Repeat</keyword>
<keyword evidence="1" id="KW-0479">Metal-binding</keyword>